<evidence type="ECO:0000256" key="6">
    <source>
        <dbReference type="ARBA" id="ARBA00023034"/>
    </source>
</evidence>
<dbReference type="GO" id="GO:0015031">
    <property type="term" value="P:protein transport"/>
    <property type="evidence" value="ECO:0007669"/>
    <property type="project" value="UniProtKB-KW"/>
</dbReference>
<sequence length="711" mass="78946">MSAESPISPGHVPVRSSIDSLSGSVPQTPTTASSFKGSNPFSSKVTAVLATSYADSEFRDALSLLDDRGISNSAAARRQVRLQLQKEVIDSNGDIITEFGRVADQLRRIGATITKLNKSYDDMKARISAAHESTAPVIRDASSLMTQRRQVETKQHLLGAFNRHFILSEDELAALTSTAEPVDDRFFMVLSKAKKIRKDCEILFGFENQALGLEIMEQTSKNLNLAFQKLYRWIQREFKTLNLENPQMGSPMRHALRVLAERPSLFQNCLDVFAETREKVLSDSFYTALTGSSSTGVEDRSVKPIELAAHDSLRYVGDMLAWIHSAAVSERESLEILFLAEGDEIAKGIKAGRENEIWYLVDEDEKNGGASTFDPVQALNELVDRDMSGAARVLRQRVEQVIQTNEEVILAYKLANLMNFYRVTFSKLLSTESVLVESLQGLEAEALRLFRSLMRDYVGNVQGEFQHTPASLEPPEFLHEALEQLSAVMKTYDTSLTSTDSREADFDPILAESIDPFISGCQNMAKNLEPPLDSIFSINCAQAAIGVLSSFDFAQGRSEALQKQIDQQTQALVDSQYAFFRRESGLESALTALEALTDKKEDIESMRMLEPFQPASLEVASRTLDNFLASALLDAMENIQALQDSRLAREVTEEAAERFCVDFGRLENMLMSADEMAEIEGSASAHDGDQGIQSLRTAFPRTADEIRVLLS</sequence>
<evidence type="ECO:0000259" key="13">
    <source>
        <dbReference type="Pfam" id="PF20653"/>
    </source>
</evidence>
<proteinExistence type="inferred from homology"/>
<dbReference type="SMART" id="SM01087">
    <property type="entry name" value="COG6"/>
    <property type="match status" value="1"/>
</dbReference>
<keyword evidence="7 10" id="KW-0472">Membrane</keyword>
<evidence type="ECO:0000259" key="12">
    <source>
        <dbReference type="Pfam" id="PF06419"/>
    </source>
</evidence>
<dbReference type="GO" id="GO:0006891">
    <property type="term" value="P:intra-Golgi vesicle-mediated transport"/>
    <property type="evidence" value="ECO:0007669"/>
    <property type="project" value="UniProtKB-UniRule"/>
</dbReference>
<evidence type="ECO:0000256" key="3">
    <source>
        <dbReference type="ARBA" id="ARBA00020973"/>
    </source>
</evidence>
<evidence type="ECO:0000313" key="14">
    <source>
        <dbReference type="EMBL" id="ROW00247.1"/>
    </source>
</evidence>
<dbReference type="STRING" id="252740.A0A423WA75"/>
<dbReference type="AlphaFoldDB" id="A0A423WA75"/>
<dbReference type="InterPro" id="IPR010490">
    <property type="entry name" value="COG6"/>
</dbReference>
<dbReference type="InterPro" id="IPR048369">
    <property type="entry name" value="COG6_C"/>
</dbReference>
<comment type="subunit">
    <text evidence="10">Component of the conserved oligomeric Golgi complex.</text>
</comment>
<feature type="domain" description="Conserved Oligomeric Golgi complex subunit 6 C-terminal" evidence="13">
    <location>
        <begin position="209"/>
        <end position="710"/>
    </location>
</feature>
<dbReference type="InterPro" id="IPR048368">
    <property type="entry name" value="COG6_N"/>
</dbReference>
<organism evidence="14 15">
    <name type="scientific">Cytospora chrysosperma</name>
    <name type="common">Cytospora canker fungus</name>
    <name type="synonym">Sphaeria chrysosperma</name>
    <dbReference type="NCBI Taxonomy" id="252740"/>
    <lineage>
        <taxon>Eukaryota</taxon>
        <taxon>Fungi</taxon>
        <taxon>Dikarya</taxon>
        <taxon>Ascomycota</taxon>
        <taxon>Pezizomycotina</taxon>
        <taxon>Sordariomycetes</taxon>
        <taxon>Sordariomycetidae</taxon>
        <taxon>Diaporthales</taxon>
        <taxon>Cytosporaceae</taxon>
        <taxon>Cytospora</taxon>
    </lineage>
</organism>
<keyword evidence="15" id="KW-1185">Reference proteome</keyword>
<dbReference type="EMBL" id="LJZO01000009">
    <property type="protein sequence ID" value="ROW00247.1"/>
    <property type="molecule type" value="Genomic_DNA"/>
</dbReference>
<dbReference type="Pfam" id="PF20653">
    <property type="entry name" value="COG6_C"/>
    <property type="match status" value="1"/>
</dbReference>
<evidence type="ECO:0000256" key="2">
    <source>
        <dbReference type="ARBA" id="ARBA00011023"/>
    </source>
</evidence>
<dbReference type="GO" id="GO:0017119">
    <property type="term" value="C:Golgi transport complex"/>
    <property type="evidence" value="ECO:0007669"/>
    <property type="project" value="UniProtKB-UniRule"/>
</dbReference>
<evidence type="ECO:0000313" key="15">
    <source>
        <dbReference type="Proteomes" id="UP000284375"/>
    </source>
</evidence>
<evidence type="ECO:0000256" key="1">
    <source>
        <dbReference type="ARBA" id="ARBA00004395"/>
    </source>
</evidence>
<feature type="domain" description="Conserved oligomeric complex COG6 N-terminal" evidence="12">
    <location>
        <begin position="65"/>
        <end position="178"/>
    </location>
</feature>
<evidence type="ECO:0000256" key="11">
    <source>
        <dbReference type="SAM" id="MobiDB-lite"/>
    </source>
</evidence>
<keyword evidence="6 10" id="KW-0333">Golgi apparatus</keyword>
<protein>
    <recommendedName>
        <fullName evidence="3 10">Conserved oligomeric Golgi complex subunit 6</fullName>
        <shortName evidence="10">COG complex subunit 6</shortName>
    </recommendedName>
    <alternativeName>
        <fullName evidence="8 10">Component of oligomeric Golgi complex 6</fullName>
    </alternativeName>
</protein>
<comment type="caution">
    <text evidence="14">The sequence shown here is derived from an EMBL/GenBank/DDBJ whole genome shotgun (WGS) entry which is preliminary data.</text>
</comment>
<dbReference type="Pfam" id="PF06419">
    <property type="entry name" value="COG6_N"/>
    <property type="match status" value="1"/>
</dbReference>
<evidence type="ECO:0000256" key="4">
    <source>
        <dbReference type="ARBA" id="ARBA00022448"/>
    </source>
</evidence>
<evidence type="ECO:0000256" key="10">
    <source>
        <dbReference type="RuleBase" id="RU365075"/>
    </source>
</evidence>
<evidence type="ECO:0000256" key="5">
    <source>
        <dbReference type="ARBA" id="ARBA00022927"/>
    </source>
</evidence>
<comment type="function">
    <text evidence="10">Acts as component of the peripheral membrane COG complex that is involved in intra-Golgi protein trafficking. COG is located at the cis-Golgi, and regulates tethering of retrograde intra-Golgi vesicles and possibly a number of other membrane trafficking events.</text>
</comment>
<name>A0A423WA75_CYTCH</name>
<keyword evidence="4 10" id="KW-0813">Transport</keyword>
<gene>
    <name evidence="14" type="ORF">VSDG_03432</name>
</gene>
<keyword evidence="5 10" id="KW-0653">Protein transport</keyword>
<reference evidence="14 15" key="1">
    <citation type="submission" date="2015-09" db="EMBL/GenBank/DDBJ databases">
        <title>Host preference determinants of Valsa canker pathogens revealed by comparative genomics.</title>
        <authorList>
            <person name="Yin Z."/>
            <person name="Huang L."/>
        </authorList>
    </citation>
    <scope>NUCLEOTIDE SEQUENCE [LARGE SCALE GENOMIC DNA]</scope>
    <source>
        <strain evidence="14 15">YSFL</strain>
    </source>
</reference>
<feature type="region of interest" description="Disordered" evidence="11">
    <location>
        <begin position="1"/>
        <end position="38"/>
    </location>
</feature>
<evidence type="ECO:0000256" key="8">
    <source>
        <dbReference type="ARBA" id="ARBA00031348"/>
    </source>
</evidence>
<dbReference type="Proteomes" id="UP000284375">
    <property type="component" value="Unassembled WGS sequence"/>
</dbReference>
<evidence type="ECO:0000256" key="9">
    <source>
        <dbReference type="ARBA" id="ARBA00043873"/>
    </source>
</evidence>
<comment type="subcellular location">
    <subcellularLocation>
        <location evidence="1 10">Golgi apparatus membrane</location>
        <topology evidence="1 10">Peripheral membrane protein</topology>
    </subcellularLocation>
</comment>
<evidence type="ECO:0000256" key="7">
    <source>
        <dbReference type="ARBA" id="ARBA00023136"/>
    </source>
</evidence>
<dbReference type="GO" id="GO:0000139">
    <property type="term" value="C:Golgi membrane"/>
    <property type="evidence" value="ECO:0007669"/>
    <property type="project" value="UniProtKB-SubCell"/>
</dbReference>
<dbReference type="OrthoDB" id="272987at2759"/>
<dbReference type="PANTHER" id="PTHR21506">
    <property type="entry name" value="COMPONENT OF OLIGOMERIC GOLGI COMPLEX 6"/>
    <property type="match status" value="1"/>
</dbReference>
<comment type="similarity">
    <text evidence="2 10">Belongs to the COG6 family.</text>
</comment>
<feature type="compositionally biased region" description="Polar residues" evidence="11">
    <location>
        <begin position="17"/>
        <end position="38"/>
    </location>
</feature>
<accession>A0A423WA75</accession>
<dbReference type="PANTHER" id="PTHR21506:SF0">
    <property type="entry name" value="CONSERVED OLIGOMERIC GOLGI COMPLEX SUBUNIT 6"/>
    <property type="match status" value="1"/>
</dbReference>
<comment type="function">
    <text evidence="9">Acts as a component of the peripheral membrane COG complex that is involved in intra-Golgi protein trafficking. COG is located at the cis-Golgi, and regulates tethering of retrograde intra-Golgi vesicles and possibly a number of other membrane trafficking events.</text>
</comment>